<protein>
    <submittedName>
        <fullName evidence="2">TraV family lipoprotein</fullName>
    </submittedName>
</protein>
<dbReference type="EMBL" id="JACQWF010000394">
    <property type="protein sequence ID" value="MBI4596496.1"/>
    <property type="molecule type" value="Genomic_DNA"/>
</dbReference>
<dbReference type="Pfam" id="PF09676">
    <property type="entry name" value="TraV"/>
    <property type="match status" value="1"/>
</dbReference>
<gene>
    <name evidence="2" type="ORF">HY730_09000</name>
</gene>
<feature type="compositionally biased region" description="Basic and acidic residues" evidence="1">
    <location>
        <begin position="68"/>
        <end position="109"/>
    </location>
</feature>
<dbReference type="AlphaFoldDB" id="A0A933GM88"/>
<feature type="region of interest" description="Disordered" evidence="1">
    <location>
        <begin position="52"/>
        <end position="109"/>
    </location>
</feature>
<evidence type="ECO:0000256" key="1">
    <source>
        <dbReference type="SAM" id="MobiDB-lite"/>
    </source>
</evidence>
<dbReference type="Proteomes" id="UP000772181">
    <property type="component" value="Unassembled WGS sequence"/>
</dbReference>
<organism evidence="2 3">
    <name type="scientific">Tectimicrobiota bacterium</name>
    <dbReference type="NCBI Taxonomy" id="2528274"/>
    <lineage>
        <taxon>Bacteria</taxon>
        <taxon>Pseudomonadati</taxon>
        <taxon>Nitrospinota/Tectimicrobiota group</taxon>
        <taxon>Candidatus Tectimicrobiota</taxon>
    </lineage>
</organism>
<comment type="caution">
    <text evidence="2">The sequence shown here is derived from an EMBL/GenBank/DDBJ whole genome shotgun (WGS) entry which is preliminary data.</text>
</comment>
<keyword evidence="2" id="KW-0449">Lipoprotein</keyword>
<reference evidence="2" key="1">
    <citation type="submission" date="2020-07" db="EMBL/GenBank/DDBJ databases">
        <title>Huge and variable diversity of episymbiotic CPR bacteria and DPANN archaea in groundwater ecosystems.</title>
        <authorList>
            <person name="He C.Y."/>
            <person name="Keren R."/>
            <person name="Whittaker M."/>
            <person name="Farag I.F."/>
            <person name="Doudna J."/>
            <person name="Cate J.H.D."/>
            <person name="Banfield J.F."/>
        </authorList>
    </citation>
    <scope>NUCLEOTIDE SEQUENCE</scope>
    <source>
        <strain evidence="2">NC_groundwater_1482_Ag_S-0.65um_47_24</strain>
    </source>
</reference>
<sequence length="109" mass="12475">MRIPPKVVAVWIAPWEDTDGDLHEQEFIFMEITPKEGRWVLGEKVVDTRGSRFLKKIEDITPPSQETSGKRAKDKDEVSAPAKEKTVQPKNKIENRDLPQPGRKEPISK</sequence>
<dbReference type="InterPro" id="IPR014118">
    <property type="entry name" value="T4SS_TraV"/>
</dbReference>
<proteinExistence type="predicted"/>
<name>A0A933GM88_UNCTE</name>
<accession>A0A933GM88</accession>
<evidence type="ECO:0000313" key="2">
    <source>
        <dbReference type="EMBL" id="MBI4596496.1"/>
    </source>
</evidence>
<evidence type="ECO:0000313" key="3">
    <source>
        <dbReference type="Proteomes" id="UP000772181"/>
    </source>
</evidence>